<feature type="transmembrane region" description="Helical" evidence="14">
    <location>
        <begin position="147"/>
        <end position="164"/>
    </location>
</feature>
<keyword evidence="8" id="KW-0547">Nucleotide-binding</keyword>
<evidence type="ECO:0000256" key="4">
    <source>
        <dbReference type="ARBA" id="ARBA00022475"/>
    </source>
</evidence>
<keyword evidence="18" id="KW-1185">Reference proteome</keyword>
<dbReference type="EC" id="2.7.13.3" evidence="3"/>
<keyword evidence="12" id="KW-0902">Two-component regulatory system</keyword>
<dbReference type="Gene3D" id="6.10.340.10">
    <property type="match status" value="1"/>
</dbReference>
<evidence type="ECO:0000256" key="8">
    <source>
        <dbReference type="ARBA" id="ARBA00022741"/>
    </source>
</evidence>
<keyword evidence="13 14" id="KW-0472">Membrane</keyword>
<keyword evidence="6" id="KW-0808">Transferase</keyword>
<dbReference type="SMART" id="SM00304">
    <property type="entry name" value="HAMP"/>
    <property type="match status" value="1"/>
</dbReference>
<evidence type="ECO:0000256" key="11">
    <source>
        <dbReference type="ARBA" id="ARBA00022989"/>
    </source>
</evidence>
<evidence type="ECO:0000256" key="6">
    <source>
        <dbReference type="ARBA" id="ARBA00022679"/>
    </source>
</evidence>
<keyword evidence="11 14" id="KW-1133">Transmembrane helix</keyword>
<feature type="domain" description="Histidine kinase" evidence="15">
    <location>
        <begin position="233"/>
        <end position="448"/>
    </location>
</feature>
<gene>
    <name evidence="17" type="ORF">HLPR_02460</name>
</gene>
<dbReference type="EMBL" id="AP028654">
    <property type="protein sequence ID" value="BEP27915.1"/>
    <property type="molecule type" value="Genomic_DNA"/>
</dbReference>
<dbReference type="GO" id="GO:0005524">
    <property type="term" value="F:ATP binding"/>
    <property type="evidence" value="ECO:0007669"/>
    <property type="project" value="UniProtKB-KW"/>
</dbReference>
<dbReference type="SUPFAM" id="SSF55874">
    <property type="entry name" value="ATPase domain of HSP90 chaperone/DNA topoisomerase II/histidine kinase"/>
    <property type="match status" value="1"/>
</dbReference>
<evidence type="ECO:0000259" key="16">
    <source>
        <dbReference type="PROSITE" id="PS50885"/>
    </source>
</evidence>
<dbReference type="InterPro" id="IPR005467">
    <property type="entry name" value="His_kinase_dom"/>
</dbReference>
<comment type="subcellular location">
    <subcellularLocation>
        <location evidence="2">Cell membrane</location>
        <topology evidence="2">Multi-pass membrane protein</topology>
    </subcellularLocation>
</comment>
<dbReference type="GO" id="GO:0000155">
    <property type="term" value="F:phosphorelay sensor kinase activity"/>
    <property type="evidence" value="ECO:0007669"/>
    <property type="project" value="InterPro"/>
</dbReference>
<keyword evidence="4" id="KW-1003">Cell membrane</keyword>
<evidence type="ECO:0000256" key="12">
    <source>
        <dbReference type="ARBA" id="ARBA00023012"/>
    </source>
</evidence>
<sequence length="448" mass="51925">MSYSFFYDLVDNITTVPIVDYVESINNIEMLAVNTFNKLEDQDFNSFNKEKLFNEIKKLLVKRPELPLIEIVDISGKVIISTDPYETNKYINIGDVIDKVNSQNKAEFDENDYTVMKTLKYDGKLAYYIYSEVPEGKIIKISNSDSFIPLILSFLVSIALFFYLTNKKMKYLLKITEGIEYISSGDLEYKIPVHGKDELAKLARRVNLMSKNLKQKIELERKAENTKNELITNISHDLKTPLTSVIGYITLIKDKKYTTSEEFDEYVDIVYNKSERLKKLIADLFDFTKLSNVGFKLELEKISIFELVDQIVEEYKDLFEKQELKLKVTVEDIKKEIYADPVKIVRMFDNLISNALKYSNPNSLVEICAKDSEENFIFYVINDSLNMDEDKTNKIFDRFYKVDESRNSSNQGSGLGLAITKSIVKLHNGEIKAFYNDGKIKVMIKLPY</sequence>
<evidence type="ECO:0000256" key="3">
    <source>
        <dbReference type="ARBA" id="ARBA00012438"/>
    </source>
</evidence>
<dbReference type="Pfam" id="PF00512">
    <property type="entry name" value="HisKA"/>
    <property type="match status" value="1"/>
</dbReference>
<evidence type="ECO:0000313" key="18">
    <source>
        <dbReference type="Proteomes" id="UP001321786"/>
    </source>
</evidence>
<dbReference type="SUPFAM" id="SSF47384">
    <property type="entry name" value="Homodimeric domain of signal transducing histidine kinase"/>
    <property type="match status" value="1"/>
</dbReference>
<dbReference type="CDD" id="cd00075">
    <property type="entry name" value="HATPase"/>
    <property type="match status" value="1"/>
</dbReference>
<dbReference type="InterPro" id="IPR004358">
    <property type="entry name" value="Sig_transdc_His_kin-like_C"/>
</dbReference>
<dbReference type="GO" id="GO:0005886">
    <property type="term" value="C:plasma membrane"/>
    <property type="evidence" value="ECO:0007669"/>
    <property type="project" value="UniProtKB-SubCell"/>
</dbReference>
<evidence type="ECO:0000256" key="14">
    <source>
        <dbReference type="SAM" id="Phobius"/>
    </source>
</evidence>
<dbReference type="PROSITE" id="PS50885">
    <property type="entry name" value="HAMP"/>
    <property type="match status" value="1"/>
</dbReference>
<dbReference type="Gene3D" id="3.30.565.10">
    <property type="entry name" value="Histidine kinase-like ATPase, C-terminal domain"/>
    <property type="match status" value="1"/>
</dbReference>
<evidence type="ECO:0000256" key="1">
    <source>
        <dbReference type="ARBA" id="ARBA00000085"/>
    </source>
</evidence>
<dbReference type="InterPro" id="IPR003660">
    <property type="entry name" value="HAMP_dom"/>
</dbReference>
<dbReference type="AlphaFoldDB" id="A0AAU9E218"/>
<dbReference type="InterPro" id="IPR003661">
    <property type="entry name" value="HisK_dim/P_dom"/>
</dbReference>
<keyword evidence="7 14" id="KW-0812">Transmembrane</keyword>
<dbReference type="PROSITE" id="PS50109">
    <property type="entry name" value="HIS_KIN"/>
    <property type="match status" value="1"/>
</dbReference>
<comment type="catalytic activity">
    <reaction evidence="1">
        <text>ATP + protein L-histidine = ADP + protein N-phospho-L-histidine.</text>
        <dbReference type="EC" id="2.7.13.3"/>
    </reaction>
</comment>
<reference evidence="17 18" key="1">
    <citation type="submission" date="2023-08" db="EMBL/GenBank/DDBJ databases">
        <title>Helicovermis profunda gen. nov., sp. nov., a novel mesophilic, fermentative bacterium within the Bacillota from a deep-sea hydrothermal vent chimney.</title>
        <authorList>
            <person name="Miyazaki U."/>
            <person name="Mizutani D."/>
            <person name="Hashimoto Y."/>
            <person name="Tame A."/>
            <person name="Sawayama S."/>
            <person name="Miyazaki J."/>
            <person name="Takai K."/>
            <person name="Nakagawa S."/>
        </authorList>
    </citation>
    <scope>NUCLEOTIDE SEQUENCE [LARGE SCALE GENOMIC DNA]</scope>
    <source>
        <strain evidence="17 18">S502</strain>
    </source>
</reference>
<dbReference type="PRINTS" id="PR00344">
    <property type="entry name" value="BCTRLSENSOR"/>
</dbReference>
<dbReference type="Proteomes" id="UP001321786">
    <property type="component" value="Chromosome"/>
</dbReference>
<accession>A0AAU9E218</accession>
<evidence type="ECO:0000256" key="2">
    <source>
        <dbReference type="ARBA" id="ARBA00004651"/>
    </source>
</evidence>
<dbReference type="InterPro" id="IPR050398">
    <property type="entry name" value="HssS/ArlS-like"/>
</dbReference>
<dbReference type="Gene3D" id="1.10.287.130">
    <property type="match status" value="1"/>
</dbReference>
<dbReference type="InterPro" id="IPR036890">
    <property type="entry name" value="HATPase_C_sf"/>
</dbReference>
<organism evidence="17 18">
    <name type="scientific">Helicovermis profundi</name>
    <dbReference type="NCBI Taxonomy" id="3065157"/>
    <lineage>
        <taxon>Bacteria</taxon>
        <taxon>Bacillati</taxon>
        <taxon>Bacillota</taxon>
        <taxon>Clostridia</taxon>
        <taxon>Helicovermis</taxon>
    </lineage>
</organism>
<dbReference type="Pfam" id="PF00672">
    <property type="entry name" value="HAMP"/>
    <property type="match status" value="1"/>
</dbReference>
<evidence type="ECO:0000256" key="5">
    <source>
        <dbReference type="ARBA" id="ARBA00022553"/>
    </source>
</evidence>
<dbReference type="CDD" id="cd06225">
    <property type="entry name" value="HAMP"/>
    <property type="match status" value="1"/>
</dbReference>
<dbReference type="SMART" id="SM00388">
    <property type="entry name" value="HisKA"/>
    <property type="match status" value="1"/>
</dbReference>
<name>A0AAU9E218_9FIRM</name>
<feature type="domain" description="HAMP" evidence="16">
    <location>
        <begin position="166"/>
        <end position="218"/>
    </location>
</feature>
<dbReference type="SUPFAM" id="SSF158472">
    <property type="entry name" value="HAMP domain-like"/>
    <property type="match status" value="1"/>
</dbReference>
<keyword evidence="9 17" id="KW-0418">Kinase</keyword>
<evidence type="ECO:0000256" key="9">
    <source>
        <dbReference type="ARBA" id="ARBA00022777"/>
    </source>
</evidence>
<evidence type="ECO:0000256" key="10">
    <source>
        <dbReference type="ARBA" id="ARBA00022840"/>
    </source>
</evidence>
<dbReference type="KEGG" id="hprf:HLPR_02460"/>
<dbReference type="FunFam" id="1.10.287.130:FF:000008">
    <property type="entry name" value="Two-component sensor histidine kinase"/>
    <property type="match status" value="1"/>
</dbReference>
<evidence type="ECO:0000256" key="7">
    <source>
        <dbReference type="ARBA" id="ARBA00022692"/>
    </source>
</evidence>
<dbReference type="InterPro" id="IPR036097">
    <property type="entry name" value="HisK_dim/P_sf"/>
</dbReference>
<dbReference type="SMART" id="SM00387">
    <property type="entry name" value="HATPase_c"/>
    <property type="match status" value="1"/>
</dbReference>
<evidence type="ECO:0000259" key="15">
    <source>
        <dbReference type="PROSITE" id="PS50109"/>
    </source>
</evidence>
<keyword evidence="10" id="KW-0067">ATP-binding</keyword>
<dbReference type="CDD" id="cd00082">
    <property type="entry name" value="HisKA"/>
    <property type="match status" value="1"/>
</dbReference>
<proteinExistence type="predicted"/>
<protein>
    <recommendedName>
        <fullName evidence="3">histidine kinase</fullName>
        <ecNumber evidence="3">2.7.13.3</ecNumber>
    </recommendedName>
</protein>
<dbReference type="PANTHER" id="PTHR45528:SF1">
    <property type="entry name" value="SENSOR HISTIDINE KINASE CPXA"/>
    <property type="match status" value="1"/>
</dbReference>
<dbReference type="Pfam" id="PF02518">
    <property type="entry name" value="HATPase_c"/>
    <property type="match status" value="1"/>
</dbReference>
<dbReference type="InterPro" id="IPR003594">
    <property type="entry name" value="HATPase_dom"/>
</dbReference>
<dbReference type="PANTHER" id="PTHR45528">
    <property type="entry name" value="SENSOR HISTIDINE KINASE CPXA"/>
    <property type="match status" value="1"/>
</dbReference>
<dbReference type="FunFam" id="3.30.565.10:FF:000006">
    <property type="entry name" value="Sensor histidine kinase WalK"/>
    <property type="match status" value="1"/>
</dbReference>
<keyword evidence="5" id="KW-0597">Phosphoprotein</keyword>
<evidence type="ECO:0000256" key="13">
    <source>
        <dbReference type="ARBA" id="ARBA00023136"/>
    </source>
</evidence>
<evidence type="ECO:0000313" key="17">
    <source>
        <dbReference type="EMBL" id="BEP27915.1"/>
    </source>
</evidence>